<gene>
    <name evidence="5" type="ORF">ACFQZQ_10440</name>
</gene>
<evidence type="ECO:0000256" key="3">
    <source>
        <dbReference type="RuleBase" id="RU003322"/>
    </source>
</evidence>
<name>A0ABW2YT94_9GAMM</name>
<reference evidence="6" key="1">
    <citation type="journal article" date="2019" name="Int. J. Syst. Evol. Microbiol.">
        <title>The Global Catalogue of Microorganisms (GCM) 10K type strain sequencing project: providing services to taxonomists for standard genome sequencing and annotation.</title>
        <authorList>
            <consortium name="The Broad Institute Genomics Platform"/>
            <consortium name="The Broad Institute Genome Sequencing Center for Infectious Disease"/>
            <person name="Wu L."/>
            <person name="Ma J."/>
        </authorList>
    </citation>
    <scope>NUCLEOTIDE SEQUENCE [LARGE SCALE GENOMIC DNA]</scope>
    <source>
        <strain evidence="6">CCUG 55491</strain>
    </source>
</reference>
<proteinExistence type="inferred from homology"/>
<evidence type="ECO:0000313" key="5">
    <source>
        <dbReference type="EMBL" id="MFD0739697.1"/>
    </source>
</evidence>
<feature type="region of interest" description="Disordered" evidence="4">
    <location>
        <begin position="481"/>
        <end position="504"/>
    </location>
</feature>
<evidence type="ECO:0000256" key="2">
    <source>
        <dbReference type="ARBA" id="ARBA00022840"/>
    </source>
</evidence>
<dbReference type="PANTHER" id="PTHR19375">
    <property type="entry name" value="HEAT SHOCK PROTEIN 70KDA"/>
    <property type="match status" value="1"/>
</dbReference>
<evidence type="ECO:0000256" key="4">
    <source>
        <dbReference type="SAM" id="MobiDB-lite"/>
    </source>
</evidence>
<evidence type="ECO:0000313" key="6">
    <source>
        <dbReference type="Proteomes" id="UP001597090"/>
    </source>
</evidence>
<dbReference type="Gene3D" id="3.30.420.40">
    <property type="match status" value="3"/>
</dbReference>
<organism evidence="5 6">
    <name type="scientific">Lysobacter koreensis</name>
    <dbReference type="NCBI Taxonomy" id="266122"/>
    <lineage>
        <taxon>Bacteria</taxon>
        <taxon>Pseudomonadati</taxon>
        <taxon>Pseudomonadota</taxon>
        <taxon>Gammaproteobacteria</taxon>
        <taxon>Lysobacterales</taxon>
        <taxon>Lysobacteraceae</taxon>
        <taxon>Lysobacter</taxon>
    </lineage>
</organism>
<sequence>MRIGIDFGTSYSAAGALVDDRVQLVRFGDALQFRTTAFFPHAIPDPNDFALTPALEAQVARLLASAKAAQTRALHRANLLRAQAQQAPVARRAEALALVATPSLRSDEQLRREAVVSVRRHWLEQQMQQARASAASLQHAVYGDDAIDAYLAEGGGHLVDSPKSMLGYRLHGAARHTILGIATHILEHIRLTAGQQLGTVVRGAVIGRPVEFRSSMGEAGGVQALEILREAASAAGFDAVEFLEEPAAAALDFHRSQAGPQRALIVDVGGGTTDVAFAQLGGRAARPRIRGAWGIAEGGVDVDLALSLRRFMPLFGKDLSAVPVHRYSEAASVHDLQRQRDFRRCRFDDAPAPFASRLAALQAAGNTVRLNRSVELAKIGLSEHASWQAGLDYIEPGLAASATREHLEIAAARFLGGLERLLARVGTQLDAAPTTLFVTGGMSRAPYVRAAVQAAFPDARLVAGDPSLGVVSGLAVAAGGRPRTSARQSSRSREPGAAQFPGTR</sequence>
<keyword evidence="6" id="KW-1185">Reference proteome</keyword>
<dbReference type="Proteomes" id="UP001597090">
    <property type="component" value="Unassembled WGS sequence"/>
</dbReference>
<accession>A0ABW2YT94</accession>
<comment type="caution">
    <text evidence="5">The sequence shown here is derived from an EMBL/GenBank/DDBJ whole genome shotgun (WGS) entry which is preliminary data.</text>
</comment>
<dbReference type="InterPro" id="IPR043129">
    <property type="entry name" value="ATPase_NBD"/>
</dbReference>
<dbReference type="InterPro" id="IPR013126">
    <property type="entry name" value="Hsp_70_fam"/>
</dbReference>
<dbReference type="Pfam" id="PF00012">
    <property type="entry name" value="HSP70"/>
    <property type="match status" value="1"/>
</dbReference>
<dbReference type="Gene3D" id="3.90.640.10">
    <property type="entry name" value="Actin, Chain A, domain 4"/>
    <property type="match status" value="1"/>
</dbReference>
<protein>
    <submittedName>
        <fullName evidence="5">Hsp70 family protein</fullName>
    </submittedName>
</protein>
<keyword evidence="1 3" id="KW-0547">Nucleotide-binding</keyword>
<keyword evidence="2 3" id="KW-0067">ATP-binding</keyword>
<dbReference type="EMBL" id="JBHTIH010000004">
    <property type="protein sequence ID" value="MFD0739697.1"/>
    <property type="molecule type" value="Genomic_DNA"/>
</dbReference>
<comment type="similarity">
    <text evidence="3">Belongs to the heat shock protein 70 family.</text>
</comment>
<dbReference type="SUPFAM" id="SSF53067">
    <property type="entry name" value="Actin-like ATPase domain"/>
    <property type="match status" value="2"/>
</dbReference>
<evidence type="ECO:0000256" key="1">
    <source>
        <dbReference type="ARBA" id="ARBA00022741"/>
    </source>
</evidence>
<dbReference type="RefSeq" id="WP_386812726.1">
    <property type="nucleotide sequence ID" value="NZ_JBHTIH010000004.1"/>
</dbReference>